<proteinExistence type="predicted"/>
<gene>
    <name evidence="2" type="ORF">AC579_5403</name>
</gene>
<sequence>MWVMSAISGLMVGTQYFRADDRPFYKDLKSLLIVPSYHDGLRTMIVMVTVGIVAAVLQLTIYVSYNRQAKRVVPNLGLSVLSIRYTP</sequence>
<comment type="caution">
    <text evidence="2">The sequence shown here is derived from an EMBL/GenBank/DDBJ whole genome shotgun (WGS) entry which is preliminary data.</text>
</comment>
<evidence type="ECO:0000313" key="3">
    <source>
        <dbReference type="Proteomes" id="UP000073492"/>
    </source>
</evidence>
<organism evidence="2 3">
    <name type="scientific">Pseudocercospora musae</name>
    <dbReference type="NCBI Taxonomy" id="113226"/>
    <lineage>
        <taxon>Eukaryota</taxon>
        <taxon>Fungi</taxon>
        <taxon>Dikarya</taxon>
        <taxon>Ascomycota</taxon>
        <taxon>Pezizomycotina</taxon>
        <taxon>Dothideomycetes</taxon>
        <taxon>Dothideomycetidae</taxon>
        <taxon>Mycosphaerellales</taxon>
        <taxon>Mycosphaerellaceae</taxon>
        <taxon>Pseudocercospora</taxon>
    </lineage>
</organism>
<feature type="transmembrane region" description="Helical" evidence="1">
    <location>
        <begin position="43"/>
        <end position="65"/>
    </location>
</feature>
<dbReference type="EMBL" id="LFZO01000137">
    <property type="protein sequence ID" value="KXT12853.1"/>
    <property type="molecule type" value="Genomic_DNA"/>
</dbReference>
<name>A0A139IDM1_9PEZI</name>
<evidence type="ECO:0000313" key="2">
    <source>
        <dbReference type="EMBL" id="KXT12853.1"/>
    </source>
</evidence>
<keyword evidence="1" id="KW-0472">Membrane</keyword>
<reference evidence="2 3" key="1">
    <citation type="submission" date="2015-07" db="EMBL/GenBank/DDBJ databases">
        <title>Comparative genomics of the Sigatoka disease complex on banana suggests a link between parallel evolutionary changes in Pseudocercospora fijiensis and Pseudocercospora eumusae and increased virulence on the banana host.</title>
        <authorList>
            <person name="Chang T.-C."/>
            <person name="Salvucci A."/>
            <person name="Crous P.W."/>
            <person name="Stergiopoulos I."/>
        </authorList>
    </citation>
    <scope>NUCLEOTIDE SEQUENCE [LARGE SCALE GENOMIC DNA]</scope>
    <source>
        <strain evidence="2 3">CBS 116634</strain>
    </source>
</reference>
<accession>A0A139IDM1</accession>
<dbReference type="OrthoDB" id="2985014at2759"/>
<keyword evidence="1" id="KW-0812">Transmembrane</keyword>
<keyword evidence="1" id="KW-1133">Transmembrane helix</keyword>
<dbReference type="AlphaFoldDB" id="A0A139IDM1"/>
<protein>
    <submittedName>
        <fullName evidence="2">Uncharacterized protein</fullName>
    </submittedName>
</protein>
<evidence type="ECO:0000256" key="1">
    <source>
        <dbReference type="SAM" id="Phobius"/>
    </source>
</evidence>
<keyword evidence="3" id="KW-1185">Reference proteome</keyword>
<dbReference type="Proteomes" id="UP000073492">
    <property type="component" value="Unassembled WGS sequence"/>
</dbReference>